<keyword evidence="2 3" id="KW-0343">GTPase activation</keyword>
<accession>A0A9D4GSZ6</accession>
<dbReference type="AlphaFoldDB" id="A0A9D4GSZ6"/>
<dbReference type="GO" id="GO:0016192">
    <property type="term" value="P:vesicle-mediated transport"/>
    <property type="evidence" value="ECO:0007669"/>
    <property type="project" value="TreeGrafter"/>
</dbReference>
<dbReference type="InterPro" id="IPR036188">
    <property type="entry name" value="FAD/NAD-bd_sf"/>
</dbReference>
<dbReference type="Gene3D" id="3.50.50.60">
    <property type="entry name" value="FAD/NAD(P)-binding domain"/>
    <property type="match status" value="1"/>
</dbReference>
<sequence>MDEDYDVIVLGTGLTECVMSGLMSVSKKKVLHMDRNDYYGGESASLTPLEQVYKHFKMGVPPPETMGRGRDWNVDLIPKFLMASGKLVKLLVHTGVTRYLEFKSIEGSYVYKGGKIYKIPADEKEGLSTSLMGIFEKRRFIKFFQFLQNFDINDPKTWHGMDPKQTTAKEMFEKFGLDDNTQDFNGHGIALYRSEEYKSAPLIDFVERGKLYYESLARFGKSPYLYPLYGLGELPQGFARLSAIYGGTYMLNKPGCHIKYGEDGKVIGVESEGEVARCKMVICDPSYAQDKVKKTGQVVRAICIMNHPVPNTKDVLSVQIIIPQNQVNRKHDIYVSVVSHTHQIAAKGFFLAIVSTTVETSNPEAELQVGLDLLGPIEQKFVTVSDMYEQKDGTESSNVFISRSYDATSHFETTCDDVLDLYEKIMKEKFDFTQVNLTQNEEM</sequence>
<evidence type="ECO:0000256" key="1">
    <source>
        <dbReference type="ARBA" id="ARBA00005593"/>
    </source>
</evidence>
<dbReference type="PANTHER" id="PTHR11787:SF8">
    <property type="entry name" value="RAB GDP DISSOCIATION INHIBITOR"/>
    <property type="match status" value="1"/>
</dbReference>
<reference evidence="4" key="2">
    <citation type="submission" date="2020-11" db="EMBL/GenBank/DDBJ databases">
        <authorList>
            <person name="McCartney M.A."/>
            <person name="Auch B."/>
            <person name="Kono T."/>
            <person name="Mallez S."/>
            <person name="Becker A."/>
            <person name="Gohl D.M."/>
            <person name="Silverstein K.A.T."/>
            <person name="Koren S."/>
            <person name="Bechman K.B."/>
            <person name="Herman A."/>
            <person name="Abrahante J.E."/>
            <person name="Garbe J."/>
        </authorList>
    </citation>
    <scope>NUCLEOTIDE SEQUENCE</scope>
    <source>
        <strain evidence="4">Duluth1</strain>
        <tissue evidence="4">Whole animal</tissue>
    </source>
</reference>
<keyword evidence="3" id="KW-0963">Cytoplasm</keyword>
<reference evidence="4" key="1">
    <citation type="journal article" date="2019" name="bioRxiv">
        <title>The Genome of the Zebra Mussel, Dreissena polymorpha: A Resource for Invasive Species Research.</title>
        <authorList>
            <person name="McCartney M.A."/>
            <person name="Auch B."/>
            <person name="Kono T."/>
            <person name="Mallez S."/>
            <person name="Zhang Y."/>
            <person name="Obille A."/>
            <person name="Becker A."/>
            <person name="Abrahante J.E."/>
            <person name="Garbe J."/>
            <person name="Badalamenti J.P."/>
            <person name="Herman A."/>
            <person name="Mangelson H."/>
            <person name="Liachko I."/>
            <person name="Sullivan S."/>
            <person name="Sone E.D."/>
            <person name="Koren S."/>
            <person name="Silverstein K.A.T."/>
            <person name="Beckman K.B."/>
            <person name="Gohl D.M."/>
        </authorList>
    </citation>
    <scope>NUCLEOTIDE SEQUENCE</scope>
    <source>
        <strain evidence="4">Duluth1</strain>
        <tissue evidence="4">Whole animal</tissue>
    </source>
</reference>
<dbReference type="OrthoDB" id="9446342at2759"/>
<comment type="caution">
    <text evidence="4">The sequence shown here is derived from an EMBL/GenBank/DDBJ whole genome shotgun (WGS) entry which is preliminary data.</text>
</comment>
<protein>
    <recommendedName>
        <fullName evidence="3">Rab GDP dissociation inhibitor</fullName>
    </recommendedName>
</protein>
<proteinExistence type="inferred from homology"/>
<evidence type="ECO:0000256" key="3">
    <source>
        <dbReference type="RuleBase" id="RU363124"/>
    </source>
</evidence>
<evidence type="ECO:0000313" key="4">
    <source>
        <dbReference type="EMBL" id="KAH3819407.1"/>
    </source>
</evidence>
<dbReference type="FunFam" id="1.10.405.10:FF:000001">
    <property type="entry name" value="Rab GDP dissociation inhibitor"/>
    <property type="match status" value="1"/>
</dbReference>
<evidence type="ECO:0000256" key="2">
    <source>
        <dbReference type="ARBA" id="ARBA00022468"/>
    </source>
</evidence>
<comment type="similarity">
    <text evidence="1 3">Belongs to the Rab GDI family.</text>
</comment>
<dbReference type="GO" id="GO:0005737">
    <property type="term" value="C:cytoplasm"/>
    <property type="evidence" value="ECO:0007669"/>
    <property type="project" value="UniProtKB-SubCell"/>
</dbReference>
<dbReference type="Pfam" id="PF00996">
    <property type="entry name" value="GDI"/>
    <property type="match status" value="1"/>
</dbReference>
<name>A0A9D4GSZ6_DREPO</name>
<dbReference type="Gene3D" id="1.10.405.10">
    <property type="entry name" value="Guanine Nucleotide Dissociation Inhibitor, domain 1"/>
    <property type="match status" value="1"/>
</dbReference>
<comment type="subcellular location">
    <subcellularLocation>
        <location evidence="3">Cytoplasm</location>
    </subcellularLocation>
</comment>
<dbReference type="EMBL" id="JAIWYP010000005">
    <property type="protein sequence ID" value="KAH3819407.1"/>
    <property type="molecule type" value="Genomic_DNA"/>
</dbReference>
<dbReference type="PRINTS" id="PR00892">
    <property type="entry name" value="RABGDI"/>
</dbReference>
<dbReference type="GO" id="GO:0005096">
    <property type="term" value="F:GTPase activator activity"/>
    <property type="evidence" value="ECO:0007669"/>
    <property type="project" value="UniProtKB-KW"/>
</dbReference>
<dbReference type="GO" id="GO:0005093">
    <property type="term" value="F:Rab GDP-dissociation inhibitor activity"/>
    <property type="evidence" value="ECO:0007669"/>
    <property type="project" value="InterPro"/>
</dbReference>
<dbReference type="PRINTS" id="PR00891">
    <property type="entry name" value="RABGDIREP"/>
</dbReference>
<dbReference type="GO" id="GO:0015031">
    <property type="term" value="P:protein transport"/>
    <property type="evidence" value="ECO:0007669"/>
    <property type="project" value="InterPro"/>
</dbReference>
<dbReference type="InterPro" id="IPR000806">
    <property type="entry name" value="RabGDI"/>
</dbReference>
<dbReference type="FunFam" id="3.30.519.10:FF:000014">
    <property type="entry name" value="Rab GDP dissociation inhibitor"/>
    <property type="match status" value="1"/>
</dbReference>
<dbReference type="FunFam" id="3.50.50.60:FF:000158">
    <property type="entry name" value="Rab GDP dissociation inhibitor"/>
    <property type="match status" value="1"/>
</dbReference>
<dbReference type="Proteomes" id="UP000828390">
    <property type="component" value="Unassembled WGS sequence"/>
</dbReference>
<dbReference type="FunFam" id="3.50.50.60:FF:000232">
    <property type="entry name" value="Rab GDP dissociation inhibitor"/>
    <property type="match status" value="1"/>
</dbReference>
<dbReference type="Gene3D" id="3.30.519.10">
    <property type="entry name" value="Guanine Nucleotide Dissociation Inhibitor, domain 2"/>
    <property type="match status" value="1"/>
</dbReference>
<keyword evidence="5" id="KW-1185">Reference proteome</keyword>
<dbReference type="SUPFAM" id="SSF51905">
    <property type="entry name" value="FAD/NAD(P)-binding domain"/>
    <property type="match status" value="2"/>
</dbReference>
<dbReference type="PANTHER" id="PTHR11787">
    <property type="entry name" value="RAB GDP-DISSOCIATION INHIBITOR"/>
    <property type="match status" value="1"/>
</dbReference>
<gene>
    <name evidence="4" type="ORF">DPMN_121140</name>
</gene>
<comment type="function">
    <text evidence="3">Regulates the GDP/GTP exchange reaction of most RAB proteins by inhibiting the dissociation of GDP from them, and the subsequent binding of GTP.</text>
</comment>
<organism evidence="4 5">
    <name type="scientific">Dreissena polymorpha</name>
    <name type="common">Zebra mussel</name>
    <name type="synonym">Mytilus polymorpha</name>
    <dbReference type="NCBI Taxonomy" id="45954"/>
    <lineage>
        <taxon>Eukaryota</taxon>
        <taxon>Metazoa</taxon>
        <taxon>Spiralia</taxon>
        <taxon>Lophotrochozoa</taxon>
        <taxon>Mollusca</taxon>
        <taxon>Bivalvia</taxon>
        <taxon>Autobranchia</taxon>
        <taxon>Heteroconchia</taxon>
        <taxon>Euheterodonta</taxon>
        <taxon>Imparidentia</taxon>
        <taxon>Neoheterodontei</taxon>
        <taxon>Myida</taxon>
        <taxon>Dreissenoidea</taxon>
        <taxon>Dreissenidae</taxon>
        <taxon>Dreissena</taxon>
    </lineage>
</organism>
<dbReference type="InterPro" id="IPR018203">
    <property type="entry name" value="GDP_dissociation_inhibitor"/>
</dbReference>
<dbReference type="GO" id="GO:0007264">
    <property type="term" value="P:small GTPase-mediated signal transduction"/>
    <property type="evidence" value="ECO:0007669"/>
    <property type="project" value="InterPro"/>
</dbReference>
<evidence type="ECO:0000313" key="5">
    <source>
        <dbReference type="Proteomes" id="UP000828390"/>
    </source>
</evidence>